<feature type="active site" description="Proton acceptor; for dehydratase activity" evidence="7">
    <location>
        <position position="1359"/>
    </location>
</feature>
<feature type="domain" description="Carrier" evidence="9">
    <location>
        <begin position="1673"/>
        <end position="1749"/>
    </location>
</feature>
<dbReference type="InterPro" id="IPR020806">
    <property type="entry name" value="PKS_PP-bd"/>
</dbReference>
<dbReference type="InterPro" id="IPR006162">
    <property type="entry name" value="Ppantetheine_attach_site"/>
</dbReference>
<dbReference type="SMART" id="SM00823">
    <property type="entry name" value="PKS_PP"/>
    <property type="match status" value="2"/>
</dbReference>
<dbReference type="Gene3D" id="3.40.50.1820">
    <property type="entry name" value="alpha/beta hydrolase"/>
    <property type="match status" value="1"/>
</dbReference>
<dbReference type="EMBL" id="QGMF01000135">
    <property type="protein sequence ID" value="TVY18944.1"/>
    <property type="molecule type" value="Genomic_DNA"/>
</dbReference>
<evidence type="ECO:0000256" key="4">
    <source>
        <dbReference type="ARBA" id="ARBA00022603"/>
    </source>
</evidence>
<dbReference type="InterPro" id="IPR050091">
    <property type="entry name" value="PKS_NRPS_Biosynth_Enz"/>
</dbReference>
<evidence type="ECO:0000256" key="5">
    <source>
        <dbReference type="ARBA" id="ARBA00022679"/>
    </source>
</evidence>
<dbReference type="SUPFAM" id="SSF52151">
    <property type="entry name" value="FabD/lysophospholipase-like"/>
    <property type="match status" value="1"/>
</dbReference>
<dbReference type="PANTHER" id="PTHR43775">
    <property type="entry name" value="FATTY ACID SYNTHASE"/>
    <property type="match status" value="1"/>
</dbReference>
<dbReference type="InterPro" id="IPR013094">
    <property type="entry name" value="AB_hydrolase_3"/>
</dbReference>
<dbReference type="InterPro" id="IPR013217">
    <property type="entry name" value="Methyltransf_12"/>
</dbReference>
<feature type="region of interest" description="N-terminal hotdog fold" evidence="7">
    <location>
        <begin position="1325"/>
        <end position="1455"/>
    </location>
</feature>
<evidence type="ECO:0000256" key="1">
    <source>
        <dbReference type="ARBA" id="ARBA00005179"/>
    </source>
</evidence>
<dbReference type="GO" id="GO:0006633">
    <property type="term" value="P:fatty acid biosynthetic process"/>
    <property type="evidence" value="ECO:0007669"/>
    <property type="project" value="InterPro"/>
</dbReference>
<keyword evidence="5" id="KW-0808">Transferase</keyword>
<dbReference type="PROSITE" id="PS52019">
    <property type="entry name" value="PKS_MFAS_DH"/>
    <property type="match status" value="1"/>
</dbReference>
<sequence>MLAYTATASRLGISRSYKAKLNDLVEEYNAFVTFITTSQLLVLLVLLPRDGRAPDEEYLAGLHSFLRQDQYGQILLQEVLDLESIWTIFENARDDVRALSQGPVYIDILRGWAANGESHRLSEVRSGIVALPLLIILQIGQYLRYLEFSGLTHQEFLSEIRYGGAQGYCGGLPSAIALACARDETELVKHAGIAMRILLGIGAYGEAADEGNGTGTTTLALRLKYEGQGDELARLFPGTHVSAITDPKSVSMVGPAQKLEEVFNYARGQGLQVQKMDIRGKVHNPENNDLAIELCQLCNETPCLQLPEASALQVPVRSNRSGEKLLHGLLTEEVVTTILASRCDWYVLLNEVAEDLAALKQPAHTFVIFGLNDCVPMSPFHRQRLQSTKFQAHSLIERVRKPRSHENLPLDSSFFQDSAVAVVGASCRLPGADNLEELWDLLASGVDRHQEVPADRFDLHGSFRASQSGGFASGRKFYGNFIDDVQRFDNSFFGINPREAANLDPQQRILLELSFEALDASGYLSKHRREAGDNVGCFIGASLVEYLDNTNAHGPTAYTSTGTIRAFLCGRLSHYYGWRGPSEVVDTACSSSGVAINRACKAIQTGECNMALAGGVNIITGINNYLDLGKAGFLSPTGQCKPFDQSADGYCRSDGAGLVVLKKLKQAISDGDHILGVIPGVATNQGGLSTSITVPDSGAQQALYQKVIQQSGLQPDQVTYIESHGTGTQAGDPLEMDSIRSVFGSPSRSDTAYVGSIKGNIGHCETAAGVASLLKVLAMIKHGQLPPQTNHQRLNPKIPPLREDGLDITQSLRPWDAPFRAALVNSYGAAGSNCALLCCEMLQQETNKKTTDSEMSFPIMLSAASQETLLDSARSLGAYLRKDSTSLNIRDISFTLNDRRQRHKYCMSTTSTSSKDLAKQLLSLEPSACFEFCQSSKPIVLCFSGQSSNKVALDKTLYEGFPGFRFFMDACDTEIQALGFGSILPAIFQKEPIVDVVTLQCGIFAMQYASAQCWVESGLKISAIIGHSLGELTALAVSGVLSLSDSIKLVASRGRLIESQWGPEKGAMLALQCDISGFEEISAHLQSNSQNGNVEIACHNAPASLVVVGTSATIDAVENLLRTEPNLQKIRSQRLETSHGFHSALVEPILADLATISGSLHWNEPNIPLEVCTAESIPSMQNYNVSKHAREPVFFSNAVRRLENSLGACVWLEAGVDTPIIPMIRKAAKLPEIHKFHALKTPGDRRTVDVVSDVVSTLWKSGVSSTHWGFLPMHDRQYKHIWLPPYQFKKIPHWRENIDRTIEMQQKLSTNDSEPTSVDLLQALPQLIARRAATRDVPGVAEFLVNTQSQRFRKIVGGHAVRERPLCPASLYMECATMALQLLTGDTEDASLVFEKVEFHSALGLDSGNEVVIRLEEISNGQSWKFSVRSSVPTNPRPRQTSHGNGIISRDPNHIPCMFQRLVSGPTERLEKKEDAEKLMSKRAYGLFALVVDYAPFFQGIHAITLDDWEAIATISLPEHQPNREESTSWKICDTVTIDSFIQVVGLLMNSSDVVSRGEVMVMVGIERAVISPVCKMDEMKRWQVYAKFSFNQEQPIGDVFVSSPEGELVAMLCGCRFTKILISKLEKALDSANSTVPPEVTPRKETPRNELSAGSITTSEGFTTPTSTPAQDSNDSVLRDLIAEYTGVNKLDIASDTIFADLGLDSLASVELVSELLSKFGLVITSDDLVTSTLHSLNQTLGISGSRSVNIESNKLRTRDHVSPNIIDSPLYDLPEQESDGRRRQHFLQILAEISGANLEDIELSNALADLGIDSLSSVDLKQELEDAFSARLDDFDLDCTVSQLATRLEIKGSKLQAPDLSLNLPRTDAAIPSSAPQQKESAVLSNPFDALKQSDTCFNASANKQGFLRYWSDVAPLQDELLLAYIVEGFCTLGVDFSRILPGNYVPQVPHMVQKYDKLMQRLWEILQKHHIVFIDEEGDVIRGSRPIDPRSSSQLAESFQAQFPGYEHETNLISLTGPRLADCLSGKADPVSIMFGSPSSLKIMENFYGQSPMMSTLTEQLVIFLKTLLQDLDPSQPVKILEVGAGTGGTTKRLAEALDAAGIKAQYTFTDISPSLVAKAKNKFKQYPWIEFATFNLEKEVPAAFQNRFDVVVSANCVHATTNRTSSCRRLREVLNEDGFIVLSEVTRVMDWYDICFGLLDGWWLAEGRKAYPLQPAEAWMSTFEAAGFASTGYSHGPTLEANSQQLLVASRKPWDTPAIMEIMPDTPHGQHGAHSMETMIYKEVGNVQIHADVYFPLRTPSSPMPIALMIHGGGFMTLSRKAIRPIQTQHLLANGFLPVSIDYRLCPEINLIDGPMADVCDAYKWAQTSLPQIASHHGIVVDQSKVVVVGWSTGGHLAMSLGWTAKMAGLQPPIAVLSFYAPVDFESGDLDANRVSELPNRSMSMGRIMASLPTTPITNYSSAKADRTGLGWVRPGDPRSELVMALFKEGIGLPVLLNGLPDTTTPPSEWFSRPSPAQAASISPLAQIRVGAYDTPTFIIHGTCDQIAPFAGAESFVGELRERGVPHGFLPLEGLDHIHDLRLRPGSGEWDTQVGPGYQFLFDVVRGHA</sequence>
<keyword evidence="13" id="KW-1185">Reference proteome</keyword>
<dbReference type="Pfam" id="PF00698">
    <property type="entry name" value="Acyl_transf_1"/>
    <property type="match status" value="1"/>
</dbReference>
<dbReference type="SUPFAM" id="SSF53901">
    <property type="entry name" value="Thiolase-like"/>
    <property type="match status" value="1"/>
</dbReference>
<feature type="domain" description="PKS/mFAS DH" evidence="11">
    <location>
        <begin position="1325"/>
        <end position="1627"/>
    </location>
</feature>
<dbReference type="InterPro" id="IPR049900">
    <property type="entry name" value="PKS_mFAS_DH"/>
</dbReference>
<dbReference type="SUPFAM" id="SSF53474">
    <property type="entry name" value="alpha/beta-Hydrolases"/>
    <property type="match status" value="1"/>
</dbReference>
<dbReference type="InterPro" id="IPR042104">
    <property type="entry name" value="PKS_dehydratase_sf"/>
</dbReference>
<dbReference type="PROSITE" id="PS00606">
    <property type="entry name" value="KS3_1"/>
    <property type="match status" value="1"/>
</dbReference>
<feature type="compositionally biased region" description="Low complexity" evidence="8">
    <location>
        <begin position="1656"/>
        <end position="1669"/>
    </location>
</feature>
<name>A0A8T9BFU9_9HELO</name>
<dbReference type="InterPro" id="IPR041068">
    <property type="entry name" value="HTH_51"/>
</dbReference>
<dbReference type="GO" id="GO:0004312">
    <property type="term" value="F:fatty acid synthase activity"/>
    <property type="evidence" value="ECO:0007669"/>
    <property type="project" value="TreeGrafter"/>
</dbReference>
<reference evidence="12 13" key="1">
    <citation type="submission" date="2018-05" db="EMBL/GenBank/DDBJ databases">
        <title>Whole genome sequencing for identification of molecular markers to develop diagnostic detection tools for the regulated plant pathogen Lachnellula willkommii.</title>
        <authorList>
            <person name="Giroux E."/>
            <person name="Bilodeau G."/>
        </authorList>
    </citation>
    <scope>NUCLEOTIDE SEQUENCE [LARGE SCALE GENOMIC DNA]</scope>
    <source>
        <strain evidence="12 13">CBS 203.66</strain>
    </source>
</reference>
<evidence type="ECO:0000313" key="13">
    <source>
        <dbReference type="Proteomes" id="UP000469559"/>
    </source>
</evidence>
<dbReference type="GO" id="GO:0044550">
    <property type="term" value="P:secondary metabolite biosynthetic process"/>
    <property type="evidence" value="ECO:0007669"/>
    <property type="project" value="TreeGrafter"/>
</dbReference>
<dbReference type="SMART" id="SM00827">
    <property type="entry name" value="PKS_AT"/>
    <property type="match status" value="1"/>
</dbReference>
<dbReference type="Pfam" id="PF07859">
    <property type="entry name" value="Abhydrolase_3"/>
    <property type="match status" value="1"/>
</dbReference>
<evidence type="ECO:0000256" key="6">
    <source>
        <dbReference type="ARBA" id="ARBA00023268"/>
    </source>
</evidence>
<feature type="active site" description="Proton donor; for dehydratase activity" evidence="7">
    <location>
        <position position="1539"/>
    </location>
</feature>
<dbReference type="GO" id="GO:0031177">
    <property type="term" value="F:phosphopantetheine binding"/>
    <property type="evidence" value="ECO:0007669"/>
    <property type="project" value="InterPro"/>
</dbReference>
<evidence type="ECO:0000259" key="11">
    <source>
        <dbReference type="PROSITE" id="PS52019"/>
    </source>
</evidence>
<evidence type="ECO:0000256" key="8">
    <source>
        <dbReference type="SAM" id="MobiDB-lite"/>
    </source>
</evidence>
<dbReference type="SMART" id="SM00825">
    <property type="entry name" value="PKS_KS"/>
    <property type="match status" value="1"/>
</dbReference>
<dbReference type="SUPFAM" id="SSF55048">
    <property type="entry name" value="Probable ACP-binding domain of malonyl-CoA ACP transacylase"/>
    <property type="match status" value="1"/>
</dbReference>
<dbReference type="GO" id="GO:0008168">
    <property type="term" value="F:methyltransferase activity"/>
    <property type="evidence" value="ECO:0007669"/>
    <property type="project" value="UniProtKB-KW"/>
</dbReference>
<dbReference type="Proteomes" id="UP000469559">
    <property type="component" value="Unassembled WGS sequence"/>
</dbReference>
<dbReference type="InterPro" id="IPR049551">
    <property type="entry name" value="PKS_DH_C"/>
</dbReference>
<dbReference type="Pfam" id="PF18558">
    <property type="entry name" value="HTH_51"/>
    <property type="match status" value="1"/>
</dbReference>
<dbReference type="InterPro" id="IPR014030">
    <property type="entry name" value="Ketoacyl_synth_N"/>
</dbReference>
<evidence type="ECO:0000313" key="12">
    <source>
        <dbReference type="EMBL" id="TVY18944.1"/>
    </source>
</evidence>
<evidence type="ECO:0000256" key="7">
    <source>
        <dbReference type="PROSITE-ProRule" id="PRU01363"/>
    </source>
</evidence>
<dbReference type="InterPro" id="IPR020841">
    <property type="entry name" value="PKS_Beta-ketoAc_synthase_dom"/>
</dbReference>
<dbReference type="InterPro" id="IPR014043">
    <property type="entry name" value="Acyl_transferase_dom"/>
</dbReference>
<dbReference type="InterPro" id="IPR036736">
    <property type="entry name" value="ACP-like_sf"/>
</dbReference>
<dbReference type="SUPFAM" id="SSF53335">
    <property type="entry name" value="S-adenosyl-L-methionine-dependent methyltransferases"/>
    <property type="match status" value="1"/>
</dbReference>
<dbReference type="Gene3D" id="3.10.129.110">
    <property type="entry name" value="Polyketide synthase dehydratase"/>
    <property type="match status" value="1"/>
</dbReference>
<dbReference type="Pfam" id="PF02801">
    <property type="entry name" value="Ketoacyl-synt_C"/>
    <property type="match status" value="1"/>
</dbReference>
<dbReference type="PROSITE" id="PS52004">
    <property type="entry name" value="KS3_2"/>
    <property type="match status" value="1"/>
</dbReference>
<gene>
    <name evidence="12" type="primary">tropA_0</name>
    <name evidence="12" type="ORF">LARI1_G002432</name>
</gene>
<evidence type="ECO:0000256" key="2">
    <source>
        <dbReference type="ARBA" id="ARBA00022450"/>
    </source>
</evidence>
<dbReference type="Gene3D" id="3.40.50.150">
    <property type="entry name" value="Vaccinia Virus protein VP39"/>
    <property type="match status" value="1"/>
</dbReference>
<dbReference type="GO" id="GO:0004315">
    <property type="term" value="F:3-oxoacyl-[acyl-carrier-protein] synthase activity"/>
    <property type="evidence" value="ECO:0007669"/>
    <property type="project" value="InterPro"/>
</dbReference>
<dbReference type="Pfam" id="PF14765">
    <property type="entry name" value="PS-DH"/>
    <property type="match status" value="1"/>
</dbReference>
<keyword evidence="3" id="KW-0597">Phosphoprotein</keyword>
<dbReference type="Pfam" id="PF00109">
    <property type="entry name" value="ketoacyl-synt"/>
    <property type="match status" value="1"/>
</dbReference>
<dbReference type="InterPro" id="IPR029058">
    <property type="entry name" value="AB_hydrolase_fold"/>
</dbReference>
<comment type="pathway">
    <text evidence="1">Secondary metabolite biosynthesis.</text>
</comment>
<proteinExistence type="predicted"/>
<keyword evidence="6" id="KW-0511">Multifunctional enzyme</keyword>
<dbReference type="InterPro" id="IPR016036">
    <property type="entry name" value="Malonyl_transacylase_ACP-bd"/>
</dbReference>
<dbReference type="Pfam" id="PF00550">
    <property type="entry name" value="PP-binding"/>
    <property type="match status" value="2"/>
</dbReference>
<dbReference type="GO" id="GO:0016787">
    <property type="term" value="F:hydrolase activity"/>
    <property type="evidence" value="ECO:0007669"/>
    <property type="project" value="InterPro"/>
</dbReference>
<dbReference type="GO" id="GO:0032259">
    <property type="term" value="P:methylation"/>
    <property type="evidence" value="ECO:0007669"/>
    <property type="project" value="UniProtKB-KW"/>
</dbReference>
<dbReference type="Pfam" id="PF08242">
    <property type="entry name" value="Methyltransf_12"/>
    <property type="match status" value="1"/>
</dbReference>
<dbReference type="Gene3D" id="3.40.366.10">
    <property type="entry name" value="Malonyl-Coenzyme A Acyl Carrier Protein, domain 2"/>
    <property type="match status" value="2"/>
</dbReference>
<dbReference type="Gene3D" id="1.10.1200.10">
    <property type="entry name" value="ACP-like"/>
    <property type="match status" value="2"/>
</dbReference>
<feature type="domain" description="Ketosynthase family 3 (KS3)" evidence="10">
    <location>
        <begin position="417"/>
        <end position="840"/>
    </location>
</feature>
<organism evidence="12 13">
    <name type="scientific">Lachnellula arida</name>
    <dbReference type="NCBI Taxonomy" id="1316785"/>
    <lineage>
        <taxon>Eukaryota</taxon>
        <taxon>Fungi</taxon>
        <taxon>Dikarya</taxon>
        <taxon>Ascomycota</taxon>
        <taxon>Pezizomycotina</taxon>
        <taxon>Leotiomycetes</taxon>
        <taxon>Helotiales</taxon>
        <taxon>Lachnaceae</taxon>
        <taxon>Lachnellula</taxon>
    </lineage>
</organism>
<dbReference type="InterPro" id="IPR029063">
    <property type="entry name" value="SAM-dependent_MTases_sf"/>
</dbReference>
<feature type="region of interest" description="Disordered" evidence="8">
    <location>
        <begin position="1634"/>
        <end position="1674"/>
    </location>
</feature>
<evidence type="ECO:0000259" key="9">
    <source>
        <dbReference type="PROSITE" id="PS50075"/>
    </source>
</evidence>
<dbReference type="Pfam" id="PF16073">
    <property type="entry name" value="SAT"/>
    <property type="match status" value="1"/>
</dbReference>
<accession>A0A8T9BFU9</accession>
<dbReference type="PROSITE" id="PS00012">
    <property type="entry name" value="PHOSPHOPANTETHEINE"/>
    <property type="match status" value="1"/>
</dbReference>
<dbReference type="SUPFAM" id="SSF47336">
    <property type="entry name" value="ACP-like"/>
    <property type="match status" value="2"/>
</dbReference>
<evidence type="ECO:0000259" key="10">
    <source>
        <dbReference type="PROSITE" id="PS52004"/>
    </source>
</evidence>
<dbReference type="InterPro" id="IPR009081">
    <property type="entry name" value="PP-bd_ACP"/>
</dbReference>
<feature type="domain" description="Carrier" evidence="9">
    <location>
        <begin position="1779"/>
        <end position="1860"/>
    </location>
</feature>
<dbReference type="InterPro" id="IPR001227">
    <property type="entry name" value="Ac_transferase_dom_sf"/>
</dbReference>
<feature type="region of interest" description="C-terminal hotdog fold" evidence="7">
    <location>
        <begin position="1475"/>
        <end position="1627"/>
    </location>
</feature>
<dbReference type="Pfam" id="PF22621">
    <property type="entry name" value="CurL-like_PKS_C"/>
    <property type="match status" value="1"/>
</dbReference>
<dbReference type="PROSITE" id="PS50075">
    <property type="entry name" value="CARRIER"/>
    <property type="match status" value="2"/>
</dbReference>
<dbReference type="InterPro" id="IPR018201">
    <property type="entry name" value="Ketoacyl_synth_AS"/>
</dbReference>
<dbReference type="PANTHER" id="PTHR43775:SF21">
    <property type="entry name" value="NON-REDUCING POLYKETIDE SYNTHASE AUSA-RELATED"/>
    <property type="match status" value="1"/>
</dbReference>
<dbReference type="Gene3D" id="3.40.47.10">
    <property type="match status" value="1"/>
</dbReference>
<dbReference type="OrthoDB" id="429813at2759"/>
<feature type="compositionally biased region" description="Polar residues" evidence="8">
    <location>
        <begin position="1427"/>
        <end position="1444"/>
    </location>
</feature>
<evidence type="ECO:0000256" key="3">
    <source>
        <dbReference type="ARBA" id="ARBA00022553"/>
    </source>
</evidence>
<protein>
    <submittedName>
        <fullName evidence="12">3-methylorcinaldehyde synthase tropA</fullName>
    </submittedName>
</protein>
<dbReference type="InterPro" id="IPR014031">
    <property type="entry name" value="Ketoacyl_synth_C"/>
</dbReference>
<feature type="region of interest" description="Disordered" evidence="8">
    <location>
        <begin position="1427"/>
        <end position="1447"/>
    </location>
</feature>
<dbReference type="InterPro" id="IPR016035">
    <property type="entry name" value="Acyl_Trfase/lysoPLipase"/>
</dbReference>
<dbReference type="Gene3D" id="3.30.70.3290">
    <property type="match status" value="1"/>
</dbReference>
<keyword evidence="2" id="KW-0596">Phosphopantetheine</keyword>
<comment type="caution">
    <text evidence="12">The sequence shown here is derived from an EMBL/GenBank/DDBJ whole genome shotgun (WGS) entry which is preliminary data.</text>
</comment>
<dbReference type="InterPro" id="IPR016039">
    <property type="entry name" value="Thiolase-like"/>
</dbReference>
<dbReference type="CDD" id="cd02440">
    <property type="entry name" value="AdoMet_MTases"/>
    <property type="match status" value="1"/>
</dbReference>
<dbReference type="InterPro" id="IPR032088">
    <property type="entry name" value="SAT"/>
</dbReference>
<keyword evidence="4" id="KW-0489">Methyltransferase</keyword>
<dbReference type="CDD" id="cd00833">
    <property type="entry name" value="PKS"/>
    <property type="match status" value="1"/>
</dbReference>